<comment type="caution">
    <text evidence="1">The sequence shown here is derived from an EMBL/GenBank/DDBJ whole genome shotgun (WGS) entry which is preliminary data.</text>
</comment>
<evidence type="ECO:0000313" key="1">
    <source>
        <dbReference type="EMBL" id="KKK91473.1"/>
    </source>
</evidence>
<accession>A0A0F8ZCK8</accession>
<reference evidence="1" key="1">
    <citation type="journal article" date="2015" name="Nature">
        <title>Complex archaea that bridge the gap between prokaryotes and eukaryotes.</title>
        <authorList>
            <person name="Spang A."/>
            <person name="Saw J.H."/>
            <person name="Jorgensen S.L."/>
            <person name="Zaremba-Niedzwiedzka K."/>
            <person name="Martijn J."/>
            <person name="Lind A.E."/>
            <person name="van Eijk R."/>
            <person name="Schleper C."/>
            <person name="Guy L."/>
            <person name="Ettema T.J."/>
        </authorList>
    </citation>
    <scope>NUCLEOTIDE SEQUENCE</scope>
</reference>
<feature type="non-terminal residue" evidence="1">
    <location>
        <position position="97"/>
    </location>
</feature>
<dbReference type="AlphaFoldDB" id="A0A0F8ZCK8"/>
<dbReference type="EMBL" id="LAZR01048635">
    <property type="protein sequence ID" value="KKK91473.1"/>
    <property type="molecule type" value="Genomic_DNA"/>
</dbReference>
<protein>
    <submittedName>
        <fullName evidence="1">Uncharacterized protein</fullName>
    </submittedName>
</protein>
<organism evidence="1">
    <name type="scientific">marine sediment metagenome</name>
    <dbReference type="NCBI Taxonomy" id="412755"/>
    <lineage>
        <taxon>unclassified sequences</taxon>
        <taxon>metagenomes</taxon>
        <taxon>ecological metagenomes</taxon>
    </lineage>
</organism>
<proteinExistence type="predicted"/>
<sequence>MDIKEQVARLKVTMPSTMPTQYVGTDLAGQIIPLVRADTLKEIKKDIKHLGYATVAKELGISLQLVRADCLREIADYIEINYGIVPVATMLEKIRCG</sequence>
<gene>
    <name evidence="1" type="ORF">LCGC14_2712590</name>
</gene>
<name>A0A0F8ZCK8_9ZZZZ</name>